<keyword evidence="5" id="KW-1185">Reference proteome</keyword>
<keyword evidence="1" id="KW-0677">Repeat</keyword>
<sequence length="116" mass="13607">MTDFDLQDNLKNMECHFNWQLDSSPSTLENLHQDLKDRLQTGCTWKCQLHNLLGYVLHAQGSRDEALTHLKKAEKMIKEQRDEEKDCLLLVNQANLAWVHYSRVGTKRELGKRQTN</sequence>
<protein>
    <submittedName>
        <fullName evidence="4">Uncharacterized protein</fullName>
    </submittedName>
</protein>
<proteinExistence type="inferred from homology"/>
<name>A0AAV6FXK0_9TELE</name>
<evidence type="ECO:0000256" key="2">
    <source>
        <dbReference type="ARBA" id="ARBA00022803"/>
    </source>
</evidence>
<dbReference type="Proteomes" id="UP000823561">
    <property type="component" value="Chromosome 18"/>
</dbReference>
<gene>
    <name evidence="4" type="ORF">AALO_G00231990</name>
</gene>
<comment type="caution">
    <text evidence="4">The sequence shown here is derived from an EMBL/GenBank/DDBJ whole genome shotgun (WGS) entry which is preliminary data.</text>
</comment>
<evidence type="ECO:0000256" key="3">
    <source>
        <dbReference type="ARBA" id="ARBA00038336"/>
    </source>
</evidence>
<dbReference type="GO" id="GO:0051607">
    <property type="term" value="P:defense response to virus"/>
    <property type="evidence" value="ECO:0007669"/>
    <property type="project" value="TreeGrafter"/>
</dbReference>
<evidence type="ECO:0000313" key="4">
    <source>
        <dbReference type="EMBL" id="KAG5266431.1"/>
    </source>
</evidence>
<evidence type="ECO:0000256" key="1">
    <source>
        <dbReference type="ARBA" id="ARBA00022737"/>
    </source>
</evidence>
<dbReference type="GO" id="GO:0005829">
    <property type="term" value="C:cytosol"/>
    <property type="evidence" value="ECO:0007669"/>
    <property type="project" value="TreeGrafter"/>
</dbReference>
<dbReference type="EMBL" id="JADWDJ010000018">
    <property type="protein sequence ID" value="KAG5266431.1"/>
    <property type="molecule type" value="Genomic_DNA"/>
</dbReference>
<dbReference type="InterPro" id="IPR011990">
    <property type="entry name" value="TPR-like_helical_dom_sf"/>
</dbReference>
<evidence type="ECO:0000313" key="5">
    <source>
        <dbReference type="Proteomes" id="UP000823561"/>
    </source>
</evidence>
<dbReference type="PANTHER" id="PTHR10271:SF29">
    <property type="entry name" value="INTERFERON-INDUCED PROTEIN WITH TETRATRICOPEPTIDE REPEATS-RELATED"/>
    <property type="match status" value="1"/>
</dbReference>
<dbReference type="PANTHER" id="PTHR10271">
    <property type="entry name" value="INTERFERON-INDUCED PROTEIN WITH TETRATRICOPEPTIDE REPEATS"/>
    <property type="match status" value="1"/>
</dbReference>
<dbReference type="Gene3D" id="1.25.40.10">
    <property type="entry name" value="Tetratricopeptide repeat domain"/>
    <property type="match status" value="1"/>
</dbReference>
<accession>A0AAV6FXK0</accession>
<organism evidence="4 5">
    <name type="scientific">Alosa alosa</name>
    <name type="common">allis shad</name>
    <dbReference type="NCBI Taxonomy" id="278164"/>
    <lineage>
        <taxon>Eukaryota</taxon>
        <taxon>Metazoa</taxon>
        <taxon>Chordata</taxon>
        <taxon>Craniata</taxon>
        <taxon>Vertebrata</taxon>
        <taxon>Euteleostomi</taxon>
        <taxon>Actinopterygii</taxon>
        <taxon>Neopterygii</taxon>
        <taxon>Teleostei</taxon>
        <taxon>Clupei</taxon>
        <taxon>Clupeiformes</taxon>
        <taxon>Clupeoidei</taxon>
        <taxon>Clupeidae</taxon>
        <taxon>Alosa</taxon>
    </lineage>
</organism>
<dbReference type="AlphaFoldDB" id="A0AAV6FXK0"/>
<dbReference type="SUPFAM" id="SSF48452">
    <property type="entry name" value="TPR-like"/>
    <property type="match status" value="1"/>
</dbReference>
<keyword evidence="2" id="KW-0802">TPR repeat</keyword>
<comment type="similarity">
    <text evidence="3">Belongs to the IFIT family.</text>
</comment>
<reference evidence="4" key="1">
    <citation type="submission" date="2020-10" db="EMBL/GenBank/DDBJ databases">
        <title>Chromosome-scale genome assembly of the Allis shad, Alosa alosa.</title>
        <authorList>
            <person name="Margot Z."/>
            <person name="Christophe K."/>
            <person name="Cabau C."/>
            <person name="Louis A."/>
            <person name="Berthelot C."/>
            <person name="Parey E."/>
            <person name="Roest Crollius H."/>
            <person name="Montfort J."/>
            <person name="Robinson-Rechavi M."/>
            <person name="Bucao C."/>
            <person name="Bouchez O."/>
            <person name="Gislard M."/>
            <person name="Lluch J."/>
            <person name="Milhes M."/>
            <person name="Lampietro C."/>
            <person name="Lopez Roques C."/>
            <person name="Donnadieu C."/>
            <person name="Braasch I."/>
            <person name="Desvignes T."/>
            <person name="Postlethwait J."/>
            <person name="Bobe J."/>
            <person name="Guiguen Y."/>
        </authorList>
    </citation>
    <scope>NUCLEOTIDE SEQUENCE</scope>
    <source>
        <strain evidence="4">M-15738</strain>
        <tissue evidence="4">Blood</tissue>
    </source>
</reference>